<sequence>MKVYALKNCDTCRKATKALREAGKEFDVVDVREDGLKTEDIAKIVDAVGFERALNRRSSTWRALDNPDDGSVDNVRAVTLIDAHPLLLKRPAITDGETTTVGWDKAVEETWL</sequence>
<comment type="similarity">
    <text evidence="1 2">Belongs to the ArsC family.</text>
</comment>
<organism evidence="3 4">
    <name type="scientific">Algimonas porphyrae</name>
    <dbReference type="NCBI Taxonomy" id="1128113"/>
    <lineage>
        <taxon>Bacteria</taxon>
        <taxon>Pseudomonadati</taxon>
        <taxon>Pseudomonadota</taxon>
        <taxon>Alphaproteobacteria</taxon>
        <taxon>Maricaulales</taxon>
        <taxon>Robiginitomaculaceae</taxon>
        <taxon>Algimonas</taxon>
    </lineage>
</organism>
<dbReference type="SUPFAM" id="SSF52833">
    <property type="entry name" value="Thioredoxin-like"/>
    <property type="match status" value="1"/>
</dbReference>
<dbReference type="InterPro" id="IPR006660">
    <property type="entry name" value="Arsenate_reductase-like"/>
</dbReference>
<reference evidence="3" key="2">
    <citation type="submission" date="2023-01" db="EMBL/GenBank/DDBJ databases">
        <title>Draft genome sequence of Algimonas porphyrae strain NBRC 108216.</title>
        <authorList>
            <person name="Sun Q."/>
            <person name="Mori K."/>
        </authorList>
    </citation>
    <scope>NUCLEOTIDE SEQUENCE</scope>
    <source>
        <strain evidence="3">NBRC 108216</strain>
    </source>
</reference>
<evidence type="ECO:0000313" key="3">
    <source>
        <dbReference type="EMBL" id="GLQ21068.1"/>
    </source>
</evidence>
<dbReference type="Pfam" id="PF03960">
    <property type="entry name" value="ArsC"/>
    <property type="match status" value="1"/>
</dbReference>
<evidence type="ECO:0000256" key="2">
    <source>
        <dbReference type="PROSITE-ProRule" id="PRU01282"/>
    </source>
</evidence>
<accession>A0ABQ5V2I8</accession>
<name>A0ABQ5V2I8_9PROT</name>
<dbReference type="PROSITE" id="PS51353">
    <property type="entry name" value="ARSC"/>
    <property type="match status" value="1"/>
</dbReference>
<keyword evidence="4" id="KW-1185">Reference proteome</keyword>
<dbReference type="PANTHER" id="PTHR30041:SF8">
    <property type="entry name" value="PROTEIN YFFB"/>
    <property type="match status" value="1"/>
</dbReference>
<protein>
    <submittedName>
        <fullName evidence="3">Arsenate reductase</fullName>
    </submittedName>
</protein>
<gene>
    <name evidence="3" type="ORF">GCM10007854_20230</name>
</gene>
<dbReference type="InterPro" id="IPR036249">
    <property type="entry name" value="Thioredoxin-like_sf"/>
</dbReference>
<evidence type="ECO:0000313" key="4">
    <source>
        <dbReference type="Proteomes" id="UP001161390"/>
    </source>
</evidence>
<dbReference type="PANTHER" id="PTHR30041">
    <property type="entry name" value="ARSENATE REDUCTASE"/>
    <property type="match status" value="1"/>
</dbReference>
<dbReference type="Gene3D" id="3.40.30.10">
    <property type="entry name" value="Glutaredoxin"/>
    <property type="match status" value="1"/>
</dbReference>
<reference evidence="3" key="1">
    <citation type="journal article" date="2014" name="Int. J. Syst. Evol. Microbiol.">
        <title>Complete genome of a new Firmicutes species belonging to the dominant human colonic microbiota ('Ruminococcus bicirculans') reveals two chromosomes and a selective capacity to utilize plant glucans.</title>
        <authorList>
            <consortium name="NISC Comparative Sequencing Program"/>
            <person name="Wegmann U."/>
            <person name="Louis P."/>
            <person name="Goesmann A."/>
            <person name="Henrissat B."/>
            <person name="Duncan S.H."/>
            <person name="Flint H.J."/>
        </authorList>
    </citation>
    <scope>NUCLEOTIDE SEQUENCE</scope>
    <source>
        <strain evidence="3">NBRC 108216</strain>
    </source>
</reference>
<dbReference type="EMBL" id="BSNJ01000004">
    <property type="protein sequence ID" value="GLQ21068.1"/>
    <property type="molecule type" value="Genomic_DNA"/>
</dbReference>
<dbReference type="RefSeq" id="WP_284372241.1">
    <property type="nucleotide sequence ID" value="NZ_BSNJ01000004.1"/>
</dbReference>
<proteinExistence type="inferred from homology"/>
<comment type="caution">
    <text evidence="3">The sequence shown here is derived from an EMBL/GenBank/DDBJ whole genome shotgun (WGS) entry which is preliminary data.</text>
</comment>
<dbReference type="Proteomes" id="UP001161390">
    <property type="component" value="Unassembled WGS sequence"/>
</dbReference>
<evidence type="ECO:0000256" key="1">
    <source>
        <dbReference type="ARBA" id="ARBA00007198"/>
    </source>
</evidence>